<proteinExistence type="predicted"/>
<protein>
    <recommendedName>
        <fullName evidence="1">Up-regulator of cell proliferation-like domain-containing protein</fullName>
    </recommendedName>
</protein>
<dbReference type="Pfam" id="PF25496">
    <property type="entry name" value="URGCP"/>
    <property type="match status" value="1"/>
</dbReference>
<dbReference type="InterPro" id="IPR052986">
    <property type="entry name" value="VLIG_GTPase"/>
</dbReference>
<evidence type="ECO:0000313" key="3">
    <source>
        <dbReference type="Proteomes" id="UP000264820"/>
    </source>
</evidence>
<dbReference type="GeneTree" id="ENSGT00940000154390"/>
<sequence length="426" mass="48246">MAQSTMPPLDVLFDFLSNLGLQKYYPNKLTLQSLLEVNKSSIYEKVVLSEDEIPFYFLKKLFQINAGCRYCTPILSSHEEHEDNSEDSILDIYTACGSANTVHPLDLIVGLFLCADSFLQQEMALKMSLCQFSVPLLLPHCNNNQCTLLLWALREIMKEWCPHDLCQTRGFVENNIVQATIPFFSFVRLKNCSLSKSRFLNHILSCGQQNHNMFLHRDMEGGAQPRKISNTLVEVFWFLPCGRANLDVFPEPVTFANLRGNVCESLTQFTFLYEVSNAIFVFLDKIEDKEHQILTALQDAKSKIYFVVNRKENGMTSVKKTLQELDIANSKVKIKDSRVNVAEFSQRLCEAIKNSLCDVKSASVLSVRPGTKCPADRYRSADRRLGTPGISYRRYFPCSLRAITSGPEAHKIGADSILHSKIAVVV</sequence>
<name>A0A3Q2Y9L5_HIPCM</name>
<dbReference type="Ensembl" id="ENSHCOT00000021239.1">
    <property type="protein sequence ID" value="ENSHCOP00000013808.1"/>
    <property type="gene ID" value="ENSHCOG00000017037.1"/>
</dbReference>
<evidence type="ECO:0000259" key="1">
    <source>
        <dbReference type="Pfam" id="PF25496"/>
    </source>
</evidence>
<dbReference type="AlphaFoldDB" id="A0A3Q2Y9L5"/>
<organism evidence="2 3">
    <name type="scientific">Hippocampus comes</name>
    <name type="common">Tiger tail seahorse</name>
    <dbReference type="NCBI Taxonomy" id="109280"/>
    <lineage>
        <taxon>Eukaryota</taxon>
        <taxon>Metazoa</taxon>
        <taxon>Chordata</taxon>
        <taxon>Craniata</taxon>
        <taxon>Vertebrata</taxon>
        <taxon>Euteleostomi</taxon>
        <taxon>Actinopterygii</taxon>
        <taxon>Neopterygii</taxon>
        <taxon>Teleostei</taxon>
        <taxon>Neoteleostei</taxon>
        <taxon>Acanthomorphata</taxon>
        <taxon>Syngnathiaria</taxon>
        <taxon>Syngnathiformes</taxon>
        <taxon>Syngnathoidei</taxon>
        <taxon>Syngnathidae</taxon>
        <taxon>Hippocampus</taxon>
    </lineage>
</organism>
<accession>A0A3Q2Y9L5</accession>
<dbReference type="InterPro" id="IPR057365">
    <property type="entry name" value="URGCP"/>
</dbReference>
<reference evidence="2" key="1">
    <citation type="submission" date="2025-08" db="UniProtKB">
        <authorList>
            <consortium name="Ensembl"/>
        </authorList>
    </citation>
    <scope>IDENTIFICATION</scope>
</reference>
<dbReference type="Proteomes" id="UP000264820">
    <property type="component" value="Unplaced"/>
</dbReference>
<keyword evidence="3" id="KW-1185">Reference proteome</keyword>
<dbReference type="PANTHER" id="PTHR14819">
    <property type="entry name" value="GTP-BINDING"/>
    <property type="match status" value="1"/>
</dbReference>
<evidence type="ECO:0000313" key="2">
    <source>
        <dbReference type="Ensembl" id="ENSHCOP00000013808.1"/>
    </source>
</evidence>
<reference evidence="2" key="2">
    <citation type="submission" date="2025-09" db="UniProtKB">
        <authorList>
            <consortium name="Ensembl"/>
        </authorList>
    </citation>
    <scope>IDENTIFICATION</scope>
</reference>
<dbReference type="STRING" id="109280.ENSHCOP00000013808"/>
<dbReference type="PANTHER" id="PTHR14819:SF9">
    <property type="entry name" value="UP-REGULATOR OF CELL PROLIFERATION-LIKE"/>
    <property type="match status" value="1"/>
</dbReference>
<feature type="domain" description="Up-regulator of cell proliferation-like" evidence="1">
    <location>
        <begin position="102"/>
        <end position="358"/>
    </location>
</feature>